<name>A0AAD3MYZ9_LATJO</name>
<dbReference type="Proteomes" id="UP001279410">
    <property type="component" value="Unassembled WGS sequence"/>
</dbReference>
<comment type="caution">
    <text evidence="2">The sequence shown here is derived from an EMBL/GenBank/DDBJ whole genome shotgun (WGS) entry which is preliminary data.</text>
</comment>
<evidence type="ECO:0000313" key="2">
    <source>
        <dbReference type="EMBL" id="GLD62486.1"/>
    </source>
</evidence>
<proteinExistence type="predicted"/>
<keyword evidence="3" id="KW-1185">Reference proteome</keyword>
<feature type="region of interest" description="Disordered" evidence="1">
    <location>
        <begin position="1"/>
        <end position="96"/>
    </location>
</feature>
<evidence type="ECO:0000256" key="1">
    <source>
        <dbReference type="SAM" id="MobiDB-lite"/>
    </source>
</evidence>
<feature type="compositionally biased region" description="Basic and acidic residues" evidence="1">
    <location>
        <begin position="84"/>
        <end position="96"/>
    </location>
</feature>
<reference evidence="2" key="1">
    <citation type="submission" date="2022-08" db="EMBL/GenBank/DDBJ databases">
        <title>Genome sequencing of akame (Lates japonicus).</title>
        <authorList>
            <person name="Hashiguchi Y."/>
            <person name="Takahashi H."/>
        </authorList>
    </citation>
    <scope>NUCLEOTIDE SEQUENCE</scope>
    <source>
        <strain evidence="2">Kochi</strain>
    </source>
</reference>
<accession>A0AAD3MYZ9</accession>
<dbReference type="EMBL" id="BRZM01005229">
    <property type="protein sequence ID" value="GLD62486.1"/>
    <property type="molecule type" value="Genomic_DNA"/>
</dbReference>
<protein>
    <submittedName>
        <fullName evidence="2">Synaptopodin-2</fullName>
    </submittedName>
</protein>
<organism evidence="2 3">
    <name type="scientific">Lates japonicus</name>
    <name type="common">Japanese lates</name>
    <dbReference type="NCBI Taxonomy" id="270547"/>
    <lineage>
        <taxon>Eukaryota</taxon>
        <taxon>Metazoa</taxon>
        <taxon>Chordata</taxon>
        <taxon>Craniata</taxon>
        <taxon>Vertebrata</taxon>
        <taxon>Euteleostomi</taxon>
        <taxon>Actinopterygii</taxon>
        <taxon>Neopterygii</taxon>
        <taxon>Teleostei</taxon>
        <taxon>Neoteleostei</taxon>
        <taxon>Acanthomorphata</taxon>
        <taxon>Carangaria</taxon>
        <taxon>Carangaria incertae sedis</taxon>
        <taxon>Centropomidae</taxon>
        <taxon>Lates</taxon>
    </lineage>
</organism>
<dbReference type="AlphaFoldDB" id="A0AAD3MYZ9"/>
<sequence>MTTDKLTPTHPLIQSLRQSGQAGAPSAHPPHDEPQCWREAQIEAPPRPRVLQDRGSHVTVLYHDNQGEENAGGSNLQGGSSPGRYRDGSWEENERA</sequence>
<evidence type="ECO:0000313" key="3">
    <source>
        <dbReference type="Proteomes" id="UP001279410"/>
    </source>
</evidence>
<gene>
    <name evidence="2" type="ORF">AKAME5_002914400</name>
</gene>